<protein>
    <submittedName>
        <fullName evidence="2">Uncharacterized protein</fullName>
    </submittedName>
</protein>
<proteinExistence type="predicted"/>
<evidence type="ECO:0000256" key="1">
    <source>
        <dbReference type="SAM" id="Phobius"/>
    </source>
</evidence>
<gene>
    <name evidence="2" type="ORF">A3J64_02665</name>
</gene>
<keyword evidence="1" id="KW-0812">Transmembrane</keyword>
<accession>A0A1G2FEM9</accession>
<evidence type="ECO:0000313" key="3">
    <source>
        <dbReference type="Proteomes" id="UP000177061"/>
    </source>
</evidence>
<comment type="caution">
    <text evidence="2">The sequence shown here is derived from an EMBL/GenBank/DDBJ whole genome shotgun (WGS) entry which is preliminary data.</text>
</comment>
<dbReference type="Proteomes" id="UP000177061">
    <property type="component" value="Unassembled WGS sequence"/>
</dbReference>
<dbReference type="EMBL" id="MHNB01000025">
    <property type="protein sequence ID" value="OGZ36503.1"/>
    <property type="molecule type" value="Genomic_DNA"/>
</dbReference>
<keyword evidence="1" id="KW-1133">Transmembrane helix</keyword>
<organism evidence="2 3">
    <name type="scientific">Candidatus Portnoybacteria bacterium RIFCSPHIGHO2_12_FULL_38_9</name>
    <dbReference type="NCBI Taxonomy" id="1801997"/>
    <lineage>
        <taxon>Bacteria</taxon>
        <taxon>Candidatus Portnoyibacteriota</taxon>
    </lineage>
</organism>
<feature type="transmembrane region" description="Helical" evidence="1">
    <location>
        <begin position="6"/>
        <end position="25"/>
    </location>
</feature>
<name>A0A1G2FEM9_9BACT</name>
<dbReference type="AlphaFoldDB" id="A0A1G2FEM9"/>
<sequence>MDSLEIKLLIFLGIIVMLFIFVVRTNKARIDEERREENEFDEWWLENPEFHPRGRSFEEFYWSRQDAREQWKKL</sequence>
<reference evidence="2 3" key="1">
    <citation type="journal article" date="2016" name="Nat. Commun.">
        <title>Thousands of microbial genomes shed light on interconnected biogeochemical processes in an aquifer system.</title>
        <authorList>
            <person name="Anantharaman K."/>
            <person name="Brown C.T."/>
            <person name="Hug L.A."/>
            <person name="Sharon I."/>
            <person name="Castelle C.J."/>
            <person name="Probst A.J."/>
            <person name="Thomas B.C."/>
            <person name="Singh A."/>
            <person name="Wilkins M.J."/>
            <person name="Karaoz U."/>
            <person name="Brodie E.L."/>
            <person name="Williams K.H."/>
            <person name="Hubbard S.S."/>
            <person name="Banfield J.F."/>
        </authorList>
    </citation>
    <scope>NUCLEOTIDE SEQUENCE [LARGE SCALE GENOMIC DNA]</scope>
</reference>
<dbReference type="STRING" id="1801997.A3J64_02665"/>
<keyword evidence="1" id="KW-0472">Membrane</keyword>
<evidence type="ECO:0000313" key="2">
    <source>
        <dbReference type="EMBL" id="OGZ36503.1"/>
    </source>
</evidence>